<dbReference type="AlphaFoldDB" id="A0A9N9BVI6"/>
<sequence length="387" mass="45553">MSHLYEFFTEKRIITIINGEKFNIKLDELNSLKALREFLTSNKDISIDWSNAHFIDTAKAKISHNSENRYKVKDILIQEDDYYALYIEVNTSIPNIPEIIKKLKIDKGYKLDNGTIVAANKQAFYIDNMSFNVKDTFSSYHWKTKENFEHLWAKSFEDRHKPNDEVEGSKVISLNECKLYYAEKANILLSHENLKLTKEYYYAIKNIICQKYWSDTEKIDSLNKIGEDYGFFWPSEIMLGGKIMQFIDPKSQLQHRILGGDILMSENKNDWLQHLKSYKNWEIIGYYNRISLYELLDENLQRKIKKLFGMKVYHLDALSINKTIPVTGLYYRIPKPPKIPSFGDHKIFASIINKTSSVFTIRVDYPDPERPHFVIHRIDARNEDSSP</sequence>
<dbReference type="Proteomes" id="UP000789396">
    <property type="component" value="Unassembled WGS sequence"/>
</dbReference>
<dbReference type="EMBL" id="CAJVPZ010006716">
    <property type="protein sequence ID" value="CAG8576870.1"/>
    <property type="molecule type" value="Genomic_DNA"/>
</dbReference>
<name>A0A9N9BVI6_9GLOM</name>
<dbReference type="OrthoDB" id="2360248at2759"/>
<accession>A0A9N9BVI6</accession>
<comment type="caution">
    <text evidence="1">The sequence shown here is derived from an EMBL/GenBank/DDBJ whole genome shotgun (WGS) entry which is preliminary data.</text>
</comment>
<organism evidence="1 2">
    <name type="scientific">Racocetra fulgida</name>
    <dbReference type="NCBI Taxonomy" id="60492"/>
    <lineage>
        <taxon>Eukaryota</taxon>
        <taxon>Fungi</taxon>
        <taxon>Fungi incertae sedis</taxon>
        <taxon>Mucoromycota</taxon>
        <taxon>Glomeromycotina</taxon>
        <taxon>Glomeromycetes</taxon>
        <taxon>Diversisporales</taxon>
        <taxon>Gigasporaceae</taxon>
        <taxon>Racocetra</taxon>
    </lineage>
</organism>
<feature type="non-terminal residue" evidence="1">
    <location>
        <position position="1"/>
    </location>
</feature>
<proteinExistence type="predicted"/>
<reference evidence="1" key="1">
    <citation type="submission" date="2021-06" db="EMBL/GenBank/DDBJ databases">
        <authorList>
            <person name="Kallberg Y."/>
            <person name="Tangrot J."/>
            <person name="Rosling A."/>
        </authorList>
    </citation>
    <scope>NUCLEOTIDE SEQUENCE</scope>
    <source>
        <strain evidence="1">IN212</strain>
    </source>
</reference>
<keyword evidence="2" id="KW-1185">Reference proteome</keyword>
<protein>
    <submittedName>
        <fullName evidence="1">2195_t:CDS:1</fullName>
    </submittedName>
</protein>
<evidence type="ECO:0000313" key="1">
    <source>
        <dbReference type="EMBL" id="CAG8576870.1"/>
    </source>
</evidence>
<evidence type="ECO:0000313" key="2">
    <source>
        <dbReference type="Proteomes" id="UP000789396"/>
    </source>
</evidence>
<gene>
    <name evidence="1" type="ORF">RFULGI_LOCUS5681</name>
</gene>